<accession>A0A8X7BZX4</accession>
<gene>
    <name evidence="1" type="ORF">TNIN_171641</name>
</gene>
<protein>
    <submittedName>
        <fullName evidence="1">Uncharacterized protein</fullName>
    </submittedName>
</protein>
<keyword evidence="2" id="KW-1185">Reference proteome</keyword>
<dbReference type="EMBL" id="BMAV01006205">
    <property type="protein sequence ID" value="GFY47914.1"/>
    <property type="molecule type" value="Genomic_DNA"/>
</dbReference>
<evidence type="ECO:0000313" key="1">
    <source>
        <dbReference type="EMBL" id="GFY47914.1"/>
    </source>
</evidence>
<organism evidence="1 2">
    <name type="scientific">Trichonephila inaurata madagascariensis</name>
    <dbReference type="NCBI Taxonomy" id="2747483"/>
    <lineage>
        <taxon>Eukaryota</taxon>
        <taxon>Metazoa</taxon>
        <taxon>Ecdysozoa</taxon>
        <taxon>Arthropoda</taxon>
        <taxon>Chelicerata</taxon>
        <taxon>Arachnida</taxon>
        <taxon>Araneae</taxon>
        <taxon>Araneomorphae</taxon>
        <taxon>Entelegynae</taxon>
        <taxon>Araneoidea</taxon>
        <taxon>Nephilidae</taxon>
        <taxon>Trichonephila</taxon>
        <taxon>Trichonephila inaurata</taxon>
    </lineage>
</organism>
<dbReference type="AlphaFoldDB" id="A0A8X7BZX4"/>
<proteinExistence type="predicted"/>
<name>A0A8X7BZX4_9ARAC</name>
<reference evidence="1" key="1">
    <citation type="submission" date="2020-08" db="EMBL/GenBank/DDBJ databases">
        <title>Multicomponent nature underlies the extraordinary mechanical properties of spider dragline silk.</title>
        <authorList>
            <person name="Kono N."/>
            <person name="Nakamura H."/>
            <person name="Mori M."/>
            <person name="Yoshida Y."/>
            <person name="Ohtoshi R."/>
            <person name="Malay A.D."/>
            <person name="Moran D.A.P."/>
            <person name="Tomita M."/>
            <person name="Numata K."/>
            <person name="Arakawa K."/>
        </authorList>
    </citation>
    <scope>NUCLEOTIDE SEQUENCE</scope>
</reference>
<sequence length="81" mass="9152">MKLLGHAVSRNFPISQLLCTAETMESAFMCIAIFSWHSPRSFMQRLSFTNMLPLQDPIQNEGGLPQAFGHQKHLTPAQCFD</sequence>
<dbReference type="Proteomes" id="UP000886998">
    <property type="component" value="Unassembled WGS sequence"/>
</dbReference>
<evidence type="ECO:0000313" key="2">
    <source>
        <dbReference type="Proteomes" id="UP000886998"/>
    </source>
</evidence>
<comment type="caution">
    <text evidence="1">The sequence shown here is derived from an EMBL/GenBank/DDBJ whole genome shotgun (WGS) entry which is preliminary data.</text>
</comment>